<feature type="transmembrane region" description="Helical" evidence="8">
    <location>
        <begin position="15"/>
        <end position="35"/>
    </location>
</feature>
<dbReference type="InterPro" id="IPR036890">
    <property type="entry name" value="HATPase_C_sf"/>
</dbReference>
<dbReference type="GO" id="GO:0000155">
    <property type="term" value="F:phosphorelay sensor kinase activity"/>
    <property type="evidence" value="ECO:0007669"/>
    <property type="project" value="InterPro"/>
</dbReference>
<evidence type="ECO:0000256" key="5">
    <source>
        <dbReference type="ARBA" id="ARBA00022777"/>
    </source>
</evidence>
<evidence type="ECO:0000313" key="12">
    <source>
        <dbReference type="Proteomes" id="UP000323917"/>
    </source>
</evidence>
<keyword evidence="3" id="KW-0597">Phosphoprotein</keyword>
<keyword evidence="6" id="KW-0902">Two-component regulatory system</keyword>
<dbReference type="SMART" id="SM00091">
    <property type="entry name" value="PAS"/>
    <property type="match status" value="1"/>
</dbReference>
<dbReference type="Pfam" id="PF00512">
    <property type="entry name" value="HisKA"/>
    <property type="match status" value="1"/>
</dbReference>
<dbReference type="SUPFAM" id="SSF47384">
    <property type="entry name" value="Homodimeric domain of signal transducing histidine kinase"/>
    <property type="match status" value="1"/>
</dbReference>
<dbReference type="Pfam" id="PF13188">
    <property type="entry name" value="PAS_8"/>
    <property type="match status" value="1"/>
</dbReference>
<dbReference type="InterPro" id="IPR003661">
    <property type="entry name" value="HisK_dim/P_dom"/>
</dbReference>
<keyword evidence="8" id="KW-0812">Transmembrane</keyword>
<dbReference type="InterPro" id="IPR036097">
    <property type="entry name" value="HisK_dim/P_sf"/>
</dbReference>
<dbReference type="SMART" id="SM00387">
    <property type="entry name" value="HATPase_c"/>
    <property type="match status" value="1"/>
</dbReference>
<protein>
    <recommendedName>
        <fullName evidence="2">histidine kinase</fullName>
        <ecNumber evidence="2">2.7.13.3</ecNumber>
    </recommendedName>
</protein>
<dbReference type="FunFam" id="3.30.565.10:FF:000006">
    <property type="entry name" value="Sensor histidine kinase WalK"/>
    <property type="match status" value="1"/>
</dbReference>
<dbReference type="Proteomes" id="UP000323917">
    <property type="component" value="Chromosome"/>
</dbReference>
<dbReference type="SMART" id="SM00388">
    <property type="entry name" value="HisKA"/>
    <property type="match status" value="1"/>
</dbReference>
<feature type="domain" description="Histidine kinase" evidence="9">
    <location>
        <begin position="385"/>
        <end position="603"/>
    </location>
</feature>
<keyword evidence="7 8" id="KW-0472">Membrane</keyword>
<dbReference type="PROSITE" id="PS50112">
    <property type="entry name" value="PAS"/>
    <property type="match status" value="1"/>
</dbReference>
<gene>
    <name evidence="11" type="primary">yycG</name>
    <name evidence="11" type="ORF">Pr1d_14780</name>
</gene>
<dbReference type="SUPFAM" id="SSF55785">
    <property type="entry name" value="PYP-like sensor domain (PAS domain)"/>
    <property type="match status" value="1"/>
</dbReference>
<evidence type="ECO:0000256" key="7">
    <source>
        <dbReference type="ARBA" id="ARBA00023136"/>
    </source>
</evidence>
<dbReference type="InterPro" id="IPR000014">
    <property type="entry name" value="PAS"/>
</dbReference>
<accession>A0A5B9Q9F0</accession>
<dbReference type="RefSeq" id="WP_148072886.1">
    <property type="nucleotide sequence ID" value="NZ_CP042913.1"/>
</dbReference>
<evidence type="ECO:0000256" key="1">
    <source>
        <dbReference type="ARBA" id="ARBA00000085"/>
    </source>
</evidence>
<dbReference type="EC" id="2.7.13.3" evidence="2"/>
<feature type="domain" description="PAS" evidence="10">
    <location>
        <begin position="263"/>
        <end position="299"/>
    </location>
</feature>
<evidence type="ECO:0000256" key="2">
    <source>
        <dbReference type="ARBA" id="ARBA00012438"/>
    </source>
</evidence>
<dbReference type="OrthoDB" id="9813151at2"/>
<keyword evidence="8" id="KW-1133">Transmembrane helix</keyword>
<keyword evidence="4 11" id="KW-0808">Transferase</keyword>
<evidence type="ECO:0000259" key="9">
    <source>
        <dbReference type="PROSITE" id="PS50109"/>
    </source>
</evidence>
<dbReference type="PRINTS" id="PR00344">
    <property type="entry name" value="BCTRLSENSOR"/>
</dbReference>
<dbReference type="InterPro" id="IPR005467">
    <property type="entry name" value="His_kinase_dom"/>
</dbReference>
<dbReference type="InterPro" id="IPR003594">
    <property type="entry name" value="HATPase_dom"/>
</dbReference>
<sequence>MLVRRPNLGLPRRVVAYYLLFCIVAVTWLAAGVLITTHSVLSSRNIGTCLARLDKLSAAIELEYLRNGTENLQALLLRAKAESRLDYCAIVSNDGLYCAHTQASLIDQEAAELEGSHLQWGGFKGVSFVNSNGSKISEYRLPLAANKQPVGMLHIGVVEPDIWQTMAAVAPLAPVAILVPLALVALGAIVLSRLTSPLDEVSKQLQQIAALPLGSTEQVSSIRVGDATSLGWNRLVDLVHRNQEGPDNRTLEARLAEATVSRRASQDREILESIPDGVAMTDIEGRITFANRAVAALLGENFAEGASIQELLRDIDEKAQEIALAGQDGRPAVCEILRQGSLADRIIRVSRQGLDSSQQPGQVWCLRDITQQKLSEKMRDQFIDTATHELRTPLSNIKAYAETLVTCDEIDVEQQKEFCNIINSEVTRLARFVDDLLSISSMEMGSLTIERQKVDTERLFEEVLEKIEPLVQKKNITFSSELPEKMPEIKIDKDKIVAVLVNLLGNAVKYTPEGGHVTLRVKIEHSMLDFAIEDTGVGIAEEELPKVFDKFFRSADPRIQEETGTGLGLSLAHEVVQMHGGEITVESVLNQGTTFLVSIPLEGAS</sequence>
<dbReference type="InterPro" id="IPR050736">
    <property type="entry name" value="Sensor_HK_Regulatory"/>
</dbReference>
<proteinExistence type="predicted"/>
<dbReference type="SUPFAM" id="SSF55874">
    <property type="entry name" value="ATPase domain of HSP90 chaperone/DNA topoisomerase II/histidine kinase"/>
    <property type="match status" value="1"/>
</dbReference>
<dbReference type="AlphaFoldDB" id="A0A5B9Q9F0"/>
<dbReference type="PROSITE" id="PS50109">
    <property type="entry name" value="HIS_KIN"/>
    <property type="match status" value="1"/>
</dbReference>
<dbReference type="Gene3D" id="3.30.565.10">
    <property type="entry name" value="Histidine kinase-like ATPase, C-terminal domain"/>
    <property type="match status" value="1"/>
</dbReference>
<feature type="transmembrane region" description="Helical" evidence="8">
    <location>
        <begin position="172"/>
        <end position="194"/>
    </location>
</feature>
<keyword evidence="12" id="KW-1185">Reference proteome</keyword>
<dbReference type="CDD" id="cd00130">
    <property type="entry name" value="PAS"/>
    <property type="match status" value="1"/>
</dbReference>
<dbReference type="InterPro" id="IPR035965">
    <property type="entry name" value="PAS-like_dom_sf"/>
</dbReference>
<dbReference type="KEGG" id="bgok:Pr1d_14780"/>
<dbReference type="CDD" id="cd16922">
    <property type="entry name" value="HATPase_EvgS-ArcB-TorS-like"/>
    <property type="match status" value="1"/>
</dbReference>
<organism evidence="11 12">
    <name type="scientific">Bythopirellula goksoeyrii</name>
    <dbReference type="NCBI Taxonomy" id="1400387"/>
    <lineage>
        <taxon>Bacteria</taxon>
        <taxon>Pseudomonadati</taxon>
        <taxon>Planctomycetota</taxon>
        <taxon>Planctomycetia</taxon>
        <taxon>Pirellulales</taxon>
        <taxon>Lacipirellulaceae</taxon>
        <taxon>Bythopirellula</taxon>
    </lineage>
</organism>
<dbReference type="PANTHER" id="PTHR43711:SF30">
    <property type="entry name" value="HISTIDINE KINASE"/>
    <property type="match status" value="1"/>
</dbReference>
<evidence type="ECO:0000313" key="11">
    <source>
        <dbReference type="EMBL" id="QEG34205.1"/>
    </source>
</evidence>
<dbReference type="CDD" id="cd00082">
    <property type="entry name" value="HisKA"/>
    <property type="match status" value="1"/>
</dbReference>
<dbReference type="Pfam" id="PF02518">
    <property type="entry name" value="HATPase_c"/>
    <property type="match status" value="1"/>
</dbReference>
<dbReference type="FunFam" id="1.10.287.130:FF:000001">
    <property type="entry name" value="Two-component sensor histidine kinase"/>
    <property type="match status" value="1"/>
</dbReference>
<evidence type="ECO:0000256" key="3">
    <source>
        <dbReference type="ARBA" id="ARBA00022553"/>
    </source>
</evidence>
<dbReference type="NCBIfam" id="TIGR00229">
    <property type="entry name" value="sensory_box"/>
    <property type="match status" value="1"/>
</dbReference>
<dbReference type="PANTHER" id="PTHR43711">
    <property type="entry name" value="TWO-COMPONENT HISTIDINE KINASE"/>
    <property type="match status" value="1"/>
</dbReference>
<evidence type="ECO:0000256" key="4">
    <source>
        <dbReference type="ARBA" id="ARBA00022679"/>
    </source>
</evidence>
<comment type="catalytic activity">
    <reaction evidence="1">
        <text>ATP + protein L-histidine = ADP + protein N-phospho-L-histidine.</text>
        <dbReference type="EC" id="2.7.13.3"/>
    </reaction>
</comment>
<keyword evidence="5 11" id="KW-0418">Kinase</keyword>
<evidence type="ECO:0000259" key="10">
    <source>
        <dbReference type="PROSITE" id="PS50112"/>
    </source>
</evidence>
<dbReference type="InterPro" id="IPR004358">
    <property type="entry name" value="Sig_transdc_His_kin-like_C"/>
</dbReference>
<dbReference type="Gene3D" id="1.10.287.130">
    <property type="match status" value="1"/>
</dbReference>
<evidence type="ECO:0000256" key="8">
    <source>
        <dbReference type="SAM" id="Phobius"/>
    </source>
</evidence>
<evidence type="ECO:0000256" key="6">
    <source>
        <dbReference type="ARBA" id="ARBA00023012"/>
    </source>
</evidence>
<dbReference type="Gene3D" id="3.30.450.20">
    <property type="entry name" value="PAS domain"/>
    <property type="match status" value="1"/>
</dbReference>
<dbReference type="EMBL" id="CP042913">
    <property type="protein sequence ID" value="QEG34205.1"/>
    <property type="molecule type" value="Genomic_DNA"/>
</dbReference>
<name>A0A5B9Q9F0_9BACT</name>
<reference evidence="11 12" key="1">
    <citation type="submission" date="2019-08" db="EMBL/GenBank/DDBJ databases">
        <title>Deep-cultivation of Planctomycetes and their phenomic and genomic characterization uncovers novel biology.</title>
        <authorList>
            <person name="Wiegand S."/>
            <person name="Jogler M."/>
            <person name="Boedeker C."/>
            <person name="Pinto D."/>
            <person name="Vollmers J."/>
            <person name="Rivas-Marin E."/>
            <person name="Kohn T."/>
            <person name="Peeters S.H."/>
            <person name="Heuer A."/>
            <person name="Rast P."/>
            <person name="Oberbeckmann S."/>
            <person name="Bunk B."/>
            <person name="Jeske O."/>
            <person name="Meyerdierks A."/>
            <person name="Storesund J.E."/>
            <person name="Kallscheuer N."/>
            <person name="Luecker S."/>
            <person name="Lage O.M."/>
            <person name="Pohl T."/>
            <person name="Merkel B.J."/>
            <person name="Hornburger P."/>
            <person name="Mueller R.-W."/>
            <person name="Bruemmer F."/>
            <person name="Labrenz M."/>
            <person name="Spormann A.M."/>
            <person name="Op den Camp H."/>
            <person name="Overmann J."/>
            <person name="Amann R."/>
            <person name="Jetten M.S.M."/>
            <person name="Mascher T."/>
            <person name="Medema M.H."/>
            <person name="Devos D.P."/>
            <person name="Kaster A.-K."/>
            <person name="Ovreas L."/>
            <person name="Rohde M."/>
            <person name="Galperin M.Y."/>
            <person name="Jogler C."/>
        </authorList>
    </citation>
    <scope>NUCLEOTIDE SEQUENCE [LARGE SCALE GENOMIC DNA]</scope>
    <source>
        <strain evidence="11 12">Pr1d</strain>
    </source>
</reference>